<protein>
    <submittedName>
        <fullName evidence="1">Uncharacterized protein</fullName>
    </submittedName>
</protein>
<evidence type="ECO:0000313" key="1">
    <source>
        <dbReference type="EMBL" id="RMH99827.1"/>
    </source>
</evidence>
<dbReference type="EMBL" id="RFFN01000001">
    <property type="protein sequence ID" value="RMH99827.1"/>
    <property type="molecule type" value="Genomic_DNA"/>
</dbReference>
<keyword evidence="2" id="KW-1185">Reference proteome</keyword>
<gene>
    <name evidence="1" type="ORF">EA798_03915</name>
</gene>
<comment type="caution">
    <text evidence="1">The sequence shown here is derived from an EMBL/GenBank/DDBJ whole genome shotgun (WGS) entry which is preliminary data.</text>
</comment>
<reference evidence="1 2" key="1">
    <citation type="submission" date="2018-10" db="EMBL/GenBank/DDBJ databases">
        <title>Pseudomonas songnenensis NEAU-ST5-5(T) genome.</title>
        <authorList>
            <person name="Pengp J."/>
            <person name="Liu Z.-P."/>
        </authorList>
    </citation>
    <scope>NUCLEOTIDE SEQUENCE [LARGE SCALE GENOMIC DNA]</scope>
    <source>
        <strain evidence="1 2">NEAU-ST5-5</strain>
    </source>
</reference>
<name>A0ABX9V2A2_9PSED</name>
<sequence length="62" mass="6884">MRVFGCFCLVLPASPRFFNCLSGAVSGMQPCPQAGARFLFLTLRPVGRSRLARRWRSGRSPP</sequence>
<evidence type="ECO:0000313" key="2">
    <source>
        <dbReference type="Proteomes" id="UP000279228"/>
    </source>
</evidence>
<organism evidence="1 2">
    <name type="scientific">Pseudomonas songnenensis</name>
    <dbReference type="NCBI Taxonomy" id="1176259"/>
    <lineage>
        <taxon>Bacteria</taxon>
        <taxon>Pseudomonadati</taxon>
        <taxon>Pseudomonadota</taxon>
        <taxon>Gammaproteobacteria</taxon>
        <taxon>Pseudomonadales</taxon>
        <taxon>Pseudomonadaceae</taxon>
        <taxon>Pseudomonas</taxon>
    </lineage>
</organism>
<dbReference type="Proteomes" id="UP000279228">
    <property type="component" value="Unassembled WGS sequence"/>
</dbReference>
<accession>A0ABX9V2A2</accession>
<proteinExistence type="predicted"/>